<dbReference type="PROSITE" id="PS50075">
    <property type="entry name" value="CARRIER"/>
    <property type="match status" value="1"/>
</dbReference>
<organism evidence="2 3">
    <name type="scientific">Panacibacter microcysteis</name>
    <dbReference type="NCBI Taxonomy" id="2793269"/>
    <lineage>
        <taxon>Bacteria</taxon>
        <taxon>Pseudomonadati</taxon>
        <taxon>Bacteroidota</taxon>
        <taxon>Chitinophagia</taxon>
        <taxon>Chitinophagales</taxon>
        <taxon>Chitinophagaceae</taxon>
        <taxon>Panacibacter</taxon>
    </lineage>
</organism>
<dbReference type="Proteomes" id="UP000628448">
    <property type="component" value="Unassembled WGS sequence"/>
</dbReference>
<accession>A0A931GZW2</accession>
<dbReference type="InterPro" id="IPR009081">
    <property type="entry name" value="PP-bd_ACP"/>
</dbReference>
<dbReference type="AlphaFoldDB" id="A0A931GZW2"/>
<proteinExistence type="predicted"/>
<evidence type="ECO:0000313" key="3">
    <source>
        <dbReference type="Proteomes" id="UP000628448"/>
    </source>
</evidence>
<feature type="domain" description="Carrier" evidence="1">
    <location>
        <begin position="1"/>
        <end position="42"/>
    </location>
</feature>
<evidence type="ECO:0000313" key="2">
    <source>
        <dbReference type="EMBL" id="MBG9378415.1"/>
    </source>
</evidence>
<dbReference type="RefSeq" id="WP_196992519.1">
    <property type="nucleotide sequence ID" value="NZ_JADWYR010000003.1"/>
</dbReference>
<comment type="caution">
    <text evidence="2">The sequence shown here is derived from an EMBL/GenBank/DDBJ whole genome shotgun (WGS) entry which is preliminary data.</text>
</comment>
<protein>
    <recommendedName>
        <fullName evidence="1">Carrier domain-containing protein</fullName>
    </recommendedName>
</protein>
<sequence length="116" mass="13339">MGLDSVEILIKVENTFGIKIPDQEAEQISTVGDFHNAVWRHLSGKHSDKCKSQNLFYKLRKSFADTFDFSPQKLKLDTSPEEIFPKTNRRRVYLSFADTANLKLPDLVLKSPGRHF</sequence>
<gene>
    <name evidence="2" type="ORF">I5907_19410</name>
</gene>
<reference evidence="2" key="1">
    <citation type="submission" date="2020-11" db="EMBL/GenBank/DDBJ databases">
        <title>Bacterial whole genome sequence for Panacibacter sp. DH6.</title>
        <authorList>
            <person name="Le V."/>
            <person name="Ko S."/>
            <person name="Ahn C.-Y."/>
            <person name="Oh H.-M."/>
        </authorList>
    </citation>
    <scope>NUCLEOTIDE SEQUENCE</scope>
    <source>
        <strain evidence="2">DH6</strain>
    </source>
</reference>
<keyword evidence="3" id="KW-1185">Reference proteome</keyword>
<dbReference type="InterPro" id="IPR036736">
    <property type="entry name" value="ACP-like_sf"/>
</dbReference>
<evidence type="ECO:0000259" key="1">
    <source>
        <dbReference type="PROSITE" id="PS50075"/>
    </source>
</evidence>
<dbReference type="EMBL" id="JADWYR010000003">
    <property type="protein sequence ID" value="MBG9378415.1"/>
    <property type="molecule type" value="Genomic_DNA"/>
</dbReference>
<name>A0A931GZW2_9BACT</name>
<dbReference type="SUPFAM" id="SSF47336">
    <property type="entry name" value="ACP-like"/>
    <property type="match status" value="1"/>
</dbReference>
<dbReference type="Gene3D" id="1.10.1200.10">
    <property type="entry name" value="ACP-like"/>
    <property type="match status" value="1"/>
</dbReference>